<protein>
    <submittedName>
        <fullName evidence="1">Uncharacterized protein</fullName>
    </submittedName>
</protein>
<organism evidence="1 2">
    <name type="scientific">Puccinia striiformis f. sp. tritici PST-78</name>
    <dbReference type="NCBI Taxonomy" id="1165861"/>
    <lineage>
        <taxon>Eukaryota</taxon>
        <taxon>Fungi</taxon>
        <taxon>Dikarya</taxon>
        <taxon>Basidiomycota</taxon>
        <taxon>Pucciniomycotina</taxon>
        <taxon>Pucciniomycetes</taxon>
        <taxon>Pucciniales</taxon>
        <taxon>Pucciniaceae</taxon>
        <taxon>Puccinia</taxon>
    </lineage>
</organism>
<keyword evidence="2" id="KW-1185">Reference proteome</keyword>
<dbReference type="Proteomes" id="UP000054564">
    <property type="component" value="Unassembled WGS sequence"/>
</dbReference>
<dbReference type="EMBL" id="AJIL01000017">
    <property type="protein sequence ID" value="KNF03335.1"/>
    <property type="molecule type" value="Genomic_DNA"/>
</dbReference>
<evidence type="ECO:0000313" key="1">
    <source>
        <dbReference type="EMBL" id="KNF03335.1"/>
    </source>
</evidence>
<accession>A0A0L0VWE7</accession>
<proteinExistence type="predicted"/>
<reference evidence="2" key="1">
    <citation type="submission" date="2014-03" db="EMBL/GenBank/DDBJ databases">
        <title>The Genome Sequence of Puccinia striiformis f. sp. tritici PST-78.</title>
        <authorList>
            <consortium name="The Broad Institute Genome Sequencing Platform"/>
            <person name="Cuomo C."/>
            <person name="Hulbert S."/>
            <person name="Chen X."/>
            <person name="Walker B."/>
            <person name="Young S.K."/>
            <person name="Zeng Q."/>
            <person name="Gargeya S."/>
            <person name="Fitzgerald M."/>
            <person name="Haas B."/>
            <person name="Abouelleil A."/>
            <person name="Alvarado L."/>
            <person name="Arachchi H.M."/>
            <person name="Berlin A.M."/>
            <person name="Chapman S.B."/>
            <person name="Goldberg J."/>
            <person name="Griggs A."/>
            <person name="Gujja S."/>
            <person name="Hansen M."/>
            <person name="Howarth C."/>
            <person name="Imamovic A."/>
            <person name="Larimer J."/>
            <person name="McCowan C."/>
            <person name="Montmayeur A."/>
            <person name="Murphy C."/>
            <person name="Neiman D."/>
            <person name="Pearson M."/>
            <person name="Priest M."/>
            <person name="Roberts A."/>
            <person name="Saif S."/>
            <person name="Shea T."/>
            <person name="Sisk P."/>
            <person name="Sykes S."/>
            <person name="Wortman J."/>
            <person name="Nusbaum C."/>
            <person name="Birren B."/>
        </authorList>
    </citation>
    <scope>NUCLEOTIDE SEQUENCE [LARGE SCALE GENOMIC DNA]</scope>
    <source>
        <strain evidence="2">race PST-78</strain>
    </source>
</reference>
<gene>
    <name evidence="1" type="ORF">PSTG_03279</name>
</gene>
<evidence type="ECO:0000313" key="2">
    <source>
        <dbReference type="Proteomes" id="UP000054564"/>
    </source>
</evidence>
<comment type="caution">
    <text evidence="1">The sequence shown here is derived from an EMBL/GenBank/DDBJ whole genome shotgun (WGS) entry which is preliminary data.</text>
</comment>
<dbReference type="AlphaFoldDB" id="A0A0L0VWE7"/>
<sequence>MLVIISNSRHNQKNHVDFRFQLHAKHAPDVIEHHENFKSIWLLKSENKSDTVPGTCGQVPAILVGHPCQTFSLSARSTRRRAGQKQAGELVWHRDFHLPSTKARSCSISLRQTAIKAIDKDSGPSSIANPKDNLIRKLARRLTDTLVAELSNVGTNEDKTSAKTLAQGKT</sequence>
<name>A0A0L0VWE7_9BASI</name>